<dbReference type="Proteomes" id="UP000516764">
    <property type="component" value="Chromosome"/>
</dbReference>
<keyword evidence="2" id="KW-1185">Reference proteome</keyword>
<gene>
    <name evidence="1" type="ORF">H9I45_15075</name>
</gene>
<dbReference type="EMBL" id="CP061813">
    <property type="protein sequence ID" value="QOD60641.1"/>
    <property type="molecule type" value="Genomic_DNA"/>
</dbReference>
<reference evidence="1 2" key="1">
    <citation type="journal article" date="2016" name="Int. J. Syst. Evol. Microbiol.">
        <title>Polaribacter haliotis sp. nov., isolated from the gut of abalone Haliotis discus hannai.</title>
        <authorList>
            <person name="Kim Y.O."/>
            <person name="Park I.S."/>
            <person name="Park S."/>
            <person name="Nam B.H."/>
            <person name="Park J.M."/>
            <person name="Kim D.G."/>
            <person name="Yoon J.H."/>
        </authorList>
    </citation>
    <scope>NUCLEOTIDE SEQUENCE [LARGE SCALE GENOMIC DNA]</scope>
    <source>
        <strain evidence="1 2">KCTC 52418</strain>
    </source>
</reference>
<evidence type="ECO:0000313" key="1">
    <source>
        <dbReference type="EMBL" id="QOD60641.1"/>
    </source>
</evidence>
<proteinExistence type="predicted"/>
<dbReference type="RefSeq" id="WP_088355500.1">
    <property type="nucleotide sequence ID" value="NZ_CP061813.1"/>
</dbReference>
<protein>
    <submittedName>
        <fullName evidence="1">Uncharacterized protein</fullName>
    </submittedName>
</protein>
<name>A0A7L8AF60_9FLAO</name>
<sequence>MDEIIEYLEKKIKACDELGGMQLEKFAFVVTLKKVRKIAMNYTPCCMSEAEQLFAFFMWFRENSEKHIGESIEDMIDAYIKSK</sequence>
<organism evidence="1 2">
    <name type="scientific">Polaribacter haliotis</name>
    <dbReference type="NCBI Taxonomy" id="1888915"/>
    <lineage>
        <taxon>Bacteria</taxon>
        <taxon>Pseudomonadati</taxon>
        <taxon>Bacteroidota</taxon>
        <taxon>Flavobacteriia</taxon>
        <taxon>Flavobacteriales</taxon>
        <taxon>Flavobacteriaceae</taxon>
    </lineage>
</organism>
<dbReference type="KEGG" id="phal:H9I45_15075"/>
<accession>A0A7L8AF60</accession>
<evidence type="ECO:0000313" key="2">
    <source>
        <dbReference type="Proteomes" id="UP000516764"/>
    </source>
</evidence>
<dbReference type="AlphaFoldDB" id="A0A7L8AF60"/>